<sequence length="231" mass="26117">MSSLVTSASTWTNDDSAPKKRQSTMNKTIKIRPEIQGVGEISSYDNEQNNLKKLQPSSIEDHNNSMEQRNSRVNELLNNMTSANAEPDNKMGNFSPLAHPNVNVKKDFDDNNEVKKYSYALPSFNESKSTGNYGMNTGSTNLSNYQTSYEPPQQLVNKPYYANMGMGPANTSASGNENKLMEKMNYLIRLMEEQGHEKTNNITEEFILYTFLGVFIIFVVDSFSKVGRYTR</sequence>
<organism evidence="4">
    <name type="scientific">viral metagenome</name>
    <dbReference type="NCBI Taxonomy" id="1070528"/>
    <lineage>
        <taxon>unclassified sequences</taxon>
        <taxon>metagenomes</taxon>
        <taxon>organismal metagenomes</taxon>
    </lineage>
</organism>
<reference evidence="4" key="1">
    <citation type="journal article" date="2020" name="Nature">
        <title>Giant virus diversity and host interactions through global metagenomics.</title>
        <authorList>
            <person name="Schulz F."/>
            <person name="Roux S."/>
            <person name="Paez-Espino D."/>
            <person name="Jungbluth S."/>
            <person name="Walsh D.A."/>
            <person name="Denef V.J."/>
            <person name="McMahon K.D."/>
            <person name="Konstantinidis K.T."/>
            <person name="Eloe-Fadrosh E.A."/>
            <person name="Kyrpides N.C."/>
            <person name="Woyke T."/>
        </authorList>
    </citation>
    <scope>NUCLEOTIDE SEQUENCE</scope>
    <source>
        <strain evidence="4">GVMAG-M-3300027708-20</strain>
    </source>
</reference>
<feature type="region of interest" description="Disordered" evidence="2">
    <location>
        <begin position="1"/>
        <end position="28"/>
    </location>
</feature>
<feature type="compositionally biased region" description="Polar residues" evidence="2">
    <location>
        <begin position="1"/>
        <end position="15"/>
    </location>
</feature>
<keyword evidence="3" id="KW-0812">Transmembrane</keyword>
<dbReference type="AlphaFoldDB" id="A0A6C0JFX6"/>
<keyword evidence="3" id="KW-0472">Membrane</keyword>
<proteinExistence type="predicted"/>
<dbReference type="EMBL" id="MN740389">
    <property type="protein sequence ID" value="QHU03831.1"/>
    <property type="molecule type" value="Genomic_DNA"/>
</dbReference>
<accession>A0A6C0JFX6</accession>
<protein>
    <submittedName>
        <fullName evidence="4">Uncharacterized protein</fullName>
    </submittedName>
</protein>
<feature type="coiled-coil region" evidence="1">
    <location>
        <begin position="59"/>
        <end position="86"/>
    </location>
</feature>
<evidence type="ECO:0000256" key="3">
    <source>
        <dbReference type="SAM" id="Phobius"/>
    </source>
</evidence>
<name>A0A6C0JFX6_9ZZZZ</name>
<feature type="transmembrane region" description="Helical" evidence="3">
    <location>
        <begin position="206"/>
        <end position="224"/>
    </location>
</feature>
<evidence type="ECO:0000313" key="4">
    <source>
        <dbReference type="EMBL" id="QHU03831.1"/>
    </source>
</evidence>
<keyword evidence="1" id="KW-0175">Coiled coil</keyword>
<evidence type="ECO:0000256" key="2">
    <source>
        <dbReference type="SAM" id="MobiDB-lite"/>
    </source>
</evidence>
<keyword evidence="3" id="KW-1133">Transmembrane helix</keyword>
<evidence type="ECO:0000256" key="1">
    <source>
        <dbReference type="SAM" id="Coils"/>
    </source>
</evidence>